<dbReference type="SUPFAM" id="SSF158235">
    <property type="entry name" value="SOCS box-like"/>
    <property type="match status" value="1"/>
</dbReference>
<dbReference type="CDD" id="cd03587">
    <property type="entry name" value="SOCS"/>
    <property type="match status" value="1"/>
</dbReference>
<feature type="domain" description="SOCS box" evidence="1">
    <location>
        <begin position="367"/>
        <end position="419"/>
    </location>
</feature>
<evidence type="ECO:0000259" key="1">
    <source>
        <dbReference type="PROSITE" id="PS50225"/>
    </source>
</evidence>
<comment type="caution">
    <text evidence="2">The sequence shown here is derived from an EMBL/GenBank/DDBJ whole genome shotgun (WGS) entry which is preliminary data.</text>
</comment>
<proteinExistence type="predicted"/>
<dbReference type="AlphaFoldDB" id="A0AAW2HBB6"/>
<dbReference type="SMART" id="SM00969">
    <property type="entry name" value="SOCS_box"/>
    <property type="match status" value="1"/>
</dbReference>
<dbReference type="Gene3D" id="1.25.40.20">
    <property type="entry name" value="Ankyrin repeat-containing domain"/>
    <property type="match status" value="1"/>
</dbReference>
<dbReference type="Gene3D" id="1.10.750.20">
    <property type="entry name" value="SOCS box"/>
    <property type="match status" value="1"/>
</dbReference>
<reference evidence="2" key="1">
    <citation type="journal article" date="2024" name="Gigascience">
        <title>Chromosome-level genome of the poultry shaft louse Menopon gallinae provides insight into the host-switching and adaptive evolution of parasitic lice.</title>
        <authorList>
            <person name="Xu Y."/>
            <person name="Ma L."/>
            <person name="Liu S."/>
            <person name="Liang Y."/>
            <person name="Liu Q."/>
            <person name="He Z."/>
            <person name="Tian L."/>
            <person name="Duan Y."/>
            <person name="Cai W."/>
            <person name="Li H."/>
            <person name="Song F."/>
        </authorList>
    </citation>
    <scope>NUCLEOTIDE SEQUENCE</scope>
    <source>
        <strain evidence="2">Cailab_2023a</strain>
    </source>
</reference>
<gene>
    <name evidence="2" type="ORF">PYX00_009363</name>
</gene>
<organism evidence="2">
    <name type="scientific">Menopon gallinae</name>
    <name type="common">poultry shaft louse</name>
    <dbReference type="NCBI Taxonomy" id="328185"/>
    <lineage>
        <taxon>Eukaryota</taxon>
        <taxon>Metazoa</taxon>
        <taxon>Ecdysozoa</taxon>
        <taxon>Arthropoda</taxon>
        <taxon>Hexapoda</taxon>
        <taxon>Insecta</taxon>
        <taxon>Pterygota</taxon>
        <taxon>Neoptera</taxon>
        <taxon>Paraneoptera</taxon>
        <taxon>Psocodea</taxon>
        <taxon>Troctomorpha</taxon>
        <taxon>Phthiraptera</taxon>
        <taxon>Amblycera</taxon>
        <taxon>Menoponidae</taxon>
        <taxon>Menopon</taxon>
    </lineage>
</organism>
<dbReference type="Pfam" id="PF07525">
    <property type="entry name" value="SOCS_box"/>
    <property type="match status" value="1"/>
</dbReference>
<dbReference type="GO" id="GO:0035556">
    <property type="term" value="P:intracellular signal transduction"/>
    <property type="evidence" value="ECO:0007669"/>
    <property type="project" value="InterPro"/>
</dbReference>
<dbReference type="SUPFAM" id="SSF48403">
    <property type="entry name" value="Ankyrin repeat"/>
    <property type="match status" value="1"/>
</dbReference>
<protein>
    <recommendedName>
        <fullName evidence="1">SOCS box domain-containing protein</fullName>
    </recommendedName>
</protein>
<dbReference type="InterPro" id="IPR036770">
    <property type="entry name" value="Ankyrin_rpt-contain_sf"/>
</dbReference>
<dbReference type="EMBL" id="JARGDH010000005">
    <property type="protein sequence ID" value="KAL0266965.1"/>
    <property type="molecule type" value="Genomic_DNA"/>
</dbReference>
<dbReference type="InterPro" id="IPR001496">
    <property type="entry name" value="SOCS_box"/>
</dbReference>
<dbReference type="PROSITE" id="PS50225">
    <property type="entry name" value="SOCS"/>
    <property type="match status" value="1"/>
</dbReference>
<sequence>MLGGIQLLKLELELQNTWKHMDWGPGRHEKMKCEGHCPDDWGSEPVPICHCYQDARRDQWDGEKNTTITSLLISSPSDISVKENDFRNQKLNLLLSSNFIHCHHAQPRFRNPLEQLLYGNIQENWANITEAVKLLILFRNDRLVSKQCNKYTYQDTNSSLRRHPYLSSRDEEENTPLLYAGRRLLKEGAFAKAVALCELLIQAGSDVNAANIEGRTLLTYSVQYFDDSYELTRLLINSGASVWPLSVESVCGGVVSRSENQNQFQSQPLTKAPTDVTNVFTLDKSRKEVLYYGPQIRGVGSYERNSAFTWFLRSIIRCRRLHANSEKTLSVLCEIMGENPERMHSHVMRNMFRHGKCFKVLGPVFYQLKSLMMPYWRQPKDLKYLCRKEIRRVLGSERLKSGIKHLGLPKKVANYILLE</sequence>
<dbReference type="InterPro" id="IPR036036">
    <property type="entry name" value="SOCS_box-like_dom_sf"/>
</dbReference>
<name>A0AAW2HBB6_9NEOP</name>
<accession>A0AAW2HBB6</accession>
<evidence type="ECO:0000313" key="2">
    <source>
        <dbReference type="EMBL" id="KAL0266965.1"/>
    </source>
</evidence>